<dbReference type="AlphaFoldDB" id="A0AAN9QP02"/>
<evidence type="ECO:0000256" key="2">
    <source>
        <dbReference type="SAM" id="SignalP"/>
    </source>
</evidence>
<name>A0AAN9QP02_CANGL</name>
<organism evidence="3 4">
    <name type="scientific">Canavalia gladiata</name>
    <name type="common">Sword bean</name>
    <name type="synonym">Dolichos gladiatus</name>
    <dbReference type="NCBI Taxonomy" id="3824"/>
    <lineage>
        <taxon>Eukaryota</taxon>
        <taxon>Viridiplantae</taxon>
        <taxon>Streptophyta</taxon>
        <taxon>Embryophyta</taxon>
        <taxon>Tracheophyta</taxon>
        <taxon>Spermatophyta</taxon>
        <taxon>Magnoliopsida</taxon>
        <taxon>eudicotyledons</taxon>
        <taxon>Gunneridae</taxon>
        <taxon>Pentapetalae</taxon>
        <taxon>rosids</taxon>
        <taxon>fabids</taxon>
        <taxon>Fabales</taxon>
        <taxon>Fabaceae</taxon>
        <taxon>Papilionoideae</taxon>
        <taxon>50 kb inversion clade</taxon>
        <taxon>NPAAA clade</taxon>
        <taxon>indigoferoid/millettioid clade</taxon>
        <taxon>Phaseoleae</taxon>
        <taxon>Canavalia</taxon>
    </lineage>
</organism>
<keyword evidence="2" id="KW-0732">Signal</keyword>
<evidence type="ECO:0000313" key="4">
    <source>
        <dbReference type="Proteomes" id="UP001367508"/>
    </source>
</evidence>
<dbReference type="EMBL" id="JAYMYQ010000004">
    <property type="protein sequence ID" value="KAK7338178.1"/>
    <property type="molecule type" value="Genomic_DNA"/>
</dbReference>
<keyword evidence="1" id="KW-0812">Transmembrane</keyword>
<sequence length="296" mass="32345">MCILLLLAAAAVDIANDLADLTDATAAATGPSKPDLSPSRLEVPAGPLNAFALMAFSMASIKHRAQIMLYTRLVGEQCLILGQCVTTTAWPFWNSDLISMSDVATGDTIETDFWTRTKTEIEADKSLLESCLSILVVAIGGLGGTLPTFLLEPKLTNGAPVYCWDRSMIIIQMPIGILGLMLESFAAYFTVRDWATATNLIVIPVIVMAGMKFTSMVCCQIRCDIGIGHCVFNWIVEWNARSCYYYTKYQLKAFSGAKPYLGSAKPKGILAIITYQIGFHRRVMDDWMGELEALAA</sequence>
<reference evidence="3 4" key="1">
    <citation type="submission" date="2024-01" db="EMBL/GenBank/DDBJ databases">
        <title>The genomes of 5 underutilized Papilionoideae crops provide insights into root nodulation and disease resistanc.</title>
        <authorList>
            <person name="Jiang F."/>
        </authorList>
    </citation>
    <scope>NUCLEOTIDE SEQUENCE [LARGE SCALE GENOMIC DNA]</scope>
    <source>
        <strain evidence="3">LVBAO_FW01</strain>
        <tissue evidence="3">Leaves</tissue>
    </source>
</reference>
<feature type="transmembrane region" description="Helical" evidence="1">
    <location>
        <begin position="132"/>
        <end position="151"/>
    </location>
</feature>
<keyword evidence="4" id="KW-1185">Reference proteome</keyword>
<protein>
    <submittedName>
        <fullName evidence="3">Uncharacterized protein</fullName>
    </submittedName>
</protein>
<proteinExistence type="predicted"/>
<feature type="signal peptide" evidence="2">
    <location>
        <begin position="1"/>
        <end position="19"/>
    </location>
</feature>
<keyword evidence="1" id="KW-1133">Transmembrane helix</keyword>
<accession>A0AAN9QP02</accession>
<evidence type="ECO:0000313" key="3">
    <source>
        <dbReference type="EMBL" id="KAK7338178.1"/>
    </source>
</evidence>
<dbReference type="Proteomes" id="UP001367508">
    <property type="component" value="Unassembled WGS sequence"/>
</dbReference>
<evidence type="ECO:0000256" key="1">
    <source>
        <dbReference type="SAM" id="Phobius"/>
    </source>
</evidence>
<feature type="chain" id="PRO_5043047988" evidence="2">
    <location>
        <begin position="20"/>
        <end position="296"/>
    </location>
</feature>
<gene>
    <name evidence="3" type="ORF">VNO77_18780</name>
</gene>
<feature type="transmembrane region" description="Helical" evidence="1">
    <location>
        <begin position="163"/>
        <end position="182"/>
    </location>
</feature>
<comment type="caution">
    <text evidence="3">The sequence shown here is derived from an EMBL/GenBank/DDBJ whole genome shotgun (WGS) entry which is preliminary data.</text>
</comment>
<keyword evidence="1" id="KW-0472">Membrane</keyword>